<sequence>MDMKITRSGDDLRDELVNIVSIPPCNYGLQNLVIEMQNAGHLMQFLMGLNDAFDQVCNQVLLLDQLSTMNKAFLMVLQVESQKEV</sequence>
<proteinExistence type="predicted"/>
<name>A0A2C9U9D1_MANES</name>
<dbReference type="PANTHER" id="PTHR34222:SF99">
    <property type="entry name" value="PROTEIN, PUTATIVE-RELATED"/>
    <property type="match status" value="1"/>
</dbReference>
<protein>
    <submittedName>
        <fullName evidence="1">Uncharacterized protein</fullName>
    </submittedName>
</protein>
<accession>A0A2C9U9D1</accession>
<organism evidence="1">
    <name type="scientific">Manihot esculenta</name>
    <name type="common">Cassava</name>
    <name type="synonym">Jatropha manihot</name>
    <dbReference type="NCBI Taxonomy" id="3983"/>
    <lineage>
        <taxon>Eukaryota</taxon>
        <taxon>Viridiplantae</taxon>
        <taxon>Streptophyta</taxon>
        <taxon>Embryophyta</taxon>
        <taxon>Tracheophyta</taxon>
        <taxon>Spermatophyta</taxon>
        <taxon>Magnoliopsida</taxon>
        <taxon>eudicotyledons</taxon>
        <taxon>Gunneridae</taxon>
        <taxon>Pentapetalae</taxon>
        <taxon>rosids</taxon>
        <taxon>fabids</taxon>
        <taxon>Malpighiales</taxon>
        <taxon>Euphorbiaceae</taxon>
        <taxon>Crotonoideae</taxon>
        <taxon>Manihoteae</taxon>
        <taxon>Manihot</taxon>
    </lineage>
</organism>
<evidence type="ECO:0000313" key="1">
    <source>
        <dbReference type="EMBL" id="OAY26211.1"/>
    </source>
</evidence>
<dbReference type="PANTHER" id="PTHR34222">
    <property type="entry name" value="GAG_PRE-INTEGRS DOMAIN-CONTAINING PROTEIN"/>
    <property type="match status" value="1"/>
</dbReference>
<reference evidence="1" key="1">
    <citation type="submission" date="2016-02" db="EMBL/GenBank/DDBJ databases">
        <title>WGS assembly of Manihot esculenta.</title>
        <authorList>
            <person name="Bredeson J.V."/>
            <person name="Prochnik S.E."/>
            <person name="Lyons J.B."/>
            <person name="Schmutz J."/>
            <person name="Grimwood J."/>
            <person name="Vrebalov J."/>
            <person name="Bart R.S."/>
            <person name="Amuge T."/>
            <person name="Ferguson M.E."/>
            <person name="Green R."/>
            <person name="Putnam N."/>
            <person name="Stites J."/>
            <person name="Rounsley S."/>
            <person name="Rokhsar D.S."/>
        </authorList>
    </citation>
    <scope>NUCLEOTIDE SEQUENCE [LARGE SCALE GENOMIC DNA]</scope>
    <source>
        <tissue evidence="1">Leaf</tissue>
    </source>
</reference>
<dbReference type="EMBL" id="CM004402">
    <property type="protein sequence ID" value="OAY26211.1"/>
    <property type="molecule type" value="Genomic_DNA"/>
</dbReference>
<gene>
    <name evidence="1" type="ORF">MANES_16G029500</name>
</gene>
<dbReference type="AlphaFoldDB" id="A0A2C9U9D1"/>